<gene>
    <name evidence="6" type="ORF">METZ01_LOCUS57823</name>
</gene>
<evidence type="ECO:0000256" key="3">
    <source>
        <dbReference type="ARBA" id="ARBA00022741"/>
    </source>
</evidence>
<dbReference type="AlphaFoldDB" id="A0A381SND6"/>
<dbReference type="GO" id="GO:0016887">
    <property type="term" value="F:ATP hydrolysis activity"/>
    <property type="evidence" value="ECO:0007669"/>
    <property type="project" value="InterPro"/>
</dbReference>
<accession>A0A381SND6</accession>
<protein>
    <recommendedName>
        <fullName evidence="5">ABC transporter domain-containing protein</fullName>
    </recommendedName>
</protein>
<evidence type="ECO:0000256" key="4">
    <source>
        <dbReference type="ARBA" id="ARBA00022840"/>
    </source>
</evidence>
<dbReference type="InterPro" id="IPR050153">
    <property type="entry name" value="Metal_Ion_Import_ABC"/>
</dbReference>
<feature type="domain" description="ABC transporter" evidence="5">
    <location>
        <begin position="8"/>
        <end position="231"/>
    </location>
</feature>
<name>A0A381SND6_9ZZZZ</name>
<evidence type="ECO:0000313" key="6">
    <source>
        <dbReference type="EMBL" id="SVA04969.1"/>
    </source>
</evidence>
<dbReference type="PANTHER" id="PTHR42734">
    <property type="entry name" value="METAL TRANSPORT SYSTEM ATP-BINDING PROTEIN TM_0124-RELATED"/>
    <property type="match status" value="1"/>
</dbReference>
<organism evidence="6">
    <name type="scientific">marine metagenome</name>
    <dbReference type="NCBI Taxonomy" id="408172"/>
    <lineage>
        <taxon>unclassified sequences</taxon>
        <taxon>metagenomes</taxon>
        <taxon>ecological metagenomes</taxon>
    </lineage>
</organism>
<dbReference type="Pfam" id="PF00005">
    <property type="entry name" value="ABC_tran"/>
    <property type="match status" value="1"/>
</dbReference>
<dbReference type="EMBL" id="UINC01003284">
    <property type="protein sequence ID" value="SVA04969.1"/>
    <property type="molecule type" value="Genomic_DNA"/>
</dbReference>
<dbReference type="InterPro" id="IPR003439">
    <property type="entry name" value="ABC_transporter-like_ATP-bd"/>
</dbReference>
<dbReference type="PANTHER" id="PTHR42734:SF5">
    <property type="entry name" value="IRON TRANSPORT SYSTEM ATP-BINDING PROTEIN HI_0361-RELATED"/>
    <property type="match status" value="1"/>
</dbReference>
<dbReference type="SUPFAM" id="SSF52540">
    <property type="entry name" value="P-loop containing nucleoside triphosphate hydrolases"/>
    <property type="match status" value="1"/>
</dbReference>
<dbReference type="GO" id="GO:0005524">
    <property type="term" value="F:ATP binding"/>
    <property type="evidence" value="ECO:0007669"/>
    <property type="project" value="UniProtKB-KW"/>
</dbReference>
<dbReference type="SMART" id="SM00382">
    <property type="entry name" value="AAA"/>
    <property type="match status" value="1"/>
</dbReference>
<dbReference type="Gene3D" id="3.40.50.300">
    <property type="entry name" value="P-loop containing nucleotide triphosphate hydrolases"/>
    <property type="match status" value="1"/>
</dbReference>
<dbReference type="PROSITE" id="PS50893">
    <property type="entry name" value="ABC_TRANSPORTER_2"/>
    <property type="match status" value="1"/>
</dbReference>
<dbReference type="InterPro" id="IPR003593">
    <property type="entry name" value="AAA+_ATPase"/>
</dbReference>
<dbReference type="InterPro" id="IPR017871">
    <property type="entry name" value="ABC_transporter-like_CS"/>
</dbReference>
<evidence type="ECO:0000256" key="1">
    <source>
        <dbReference type="ARBA" id="ARBA00005417"/>
    </source>
</evidence>
<dbReference type="PROSITE" id="PS00211">
    <property type="entry name" value="ABC_TRANSPORTER_1"/>
    <property type="match status" value="1"/>
</dbReference>
<dbReference type="InterPro" id="IPR027417">
    <property type="entry name" value="P-loop_NTPase"/>
</dbReference>
<sequence>MDTSVDTLQLVDVTVRRGGRLALDSVTADFGPGTSTALVGPNGSGKTTLLEVLAGLLPPESGRLLPAAPRVALVTQDHHHRWLPLTVAEVVRMGRFGRSPLPRRFSSRDRAAVDDAVTRLEVGDLLHRQVGELSGGQRQRVLVAQALARHAPLLLLDEPITGLDLASQERILEVVGQETATGTTVVVTTHNLDEARHCDRVLVLDRRLVAEGTPDEVLRPAVLREAYGDRLLGDHAGHDHAHDLLIVDDHGHGSHD</sequence>
<keyword evidence="3" id="KW-0547">Nucleotide-binding</keyword>
<keyword evidence="4" id="KW-0067">ATP-binding</keyword>
<evidence type="ECO:0000259" key="5">
    <source>
        <dbReference type="PROSITE" id="PS50893"/>
    </source>
</evidence>
<comment type="similarity">
    <text evidence="1">Belongs to the ABC transporter superfamily.</text>
</comment>
<proteinExistence type="inferred from homology"/>
<reference evidence="6" key="1">
    <citation type="submission" date="2018-05" db="EMBL/GenBank/DDBJ databases">
        <authorList>
            <person name="Lanie J.A."/>
            <person name="Ng W.-L."/>
            <person name="Kazmierczak K.M."/>
            <person name="Andrzejewski T.M."/>
            <person name="Davidsen T.M."/>
            <person name="Wayne K.J."/>
            <person name="Tettelin H."/>
            <person name="Glass J.I."/>
            <person name="Rusch D."/>
            <person name="Podicherti R."/>
            <person name="Tsui H.-C.T."/>
            <person name="Winkler M.E."/>
        </authorList>
    </citation>
    <scope>NUCLEOTIDE SEQUENCE</scope>
</reference>
<evidence type="ECO:0000256" key="2">
    <source>
        <dbReference type="ARBA" id="ARBA00022448"/>
    </source>
</evidence>
<keyword evidence="2" id="KW-0813">Transport</keyword>